<evidence type="ECO:0000313" key="3">
    <source>
        <dbReference type="Proteomes" id="UP000824071"/>
    </source>
</evidence>
<dbReference type="Gene3D" id="3.30.420.40">
    <property type="match status" value="2"/>
</dbReference>
<evidence type="ECO:0000256" key="1">
    <source>
        <dbReference type="ARBA" id="ARBA00006479"/>
    </source>
</evidence>
<accession>A0A9D1LF74</accession>
<dbReference type="Proteomes" id="UP000824071">
    <property type="component" value="Unassembled WGS sequence"/>
</dbReference>
<organism evidence="2 3">
    <name type="scientific">Candidatus Fimenecus excrementigallinarum</name>
    <dbReference type="NCBI Taxonomy" id="2840816"/>
    <lineage>
        <taxon>Bacteria</taxon>
        <taxon>Bacillati</taxon>
        <taxon>Bacillota</taxon>
        <taxon>Clostridia</taxon>
        <taxon>Candidatus Fimenecus</taxon>
    </lineage>
</organism>
<comment type="caution">
    <text evidence="2">The sequence shown here is derived from an EMBL/GenBank/DDBJ whole genome shotgun (WGS) entry which is preliminary data.</text>
</comment>
<protein>
    <submittedName>
        <fullName evidence="2">ROK family protein</fullName>
    </submittedName>
</protein>
<gene>
    <name evidence="2" type="ORF">IAC53_07660</name>
</gene>
<dbReference type="PROSITE" id="PS01125">
    <property type="entry name" value="ROK"/>
    <property type="match status" value="1"/>
</dbReference>
<evidence type="ECO:0000313" key="2">
    <source>
        <dbReference type="EMBL" id="HIU36462.1"/>
    </source>
</evidence>
<sequence length="315" mass="33584">MYRVGVDLGGTNIVVGVVDEYYKIIAKAKRKTACPRPAGEILKDIALCVQDAVRTAGLTMEDVQSIGIGTPGSVNKKLGMIEYANNLDFDKVPAREILSKYFTQPIYLENDANCAALGEAVAGAGGNVENFVAITLGTGVGSGIIVNGKIVNGCNDAGGEMGHSVLVVDGEPCTCGRRGCWEAYSSATALVRQTRKAMRENPDSVMWEIADRDLQNVNGRTAFEGMRRGDRTAQDVVDTYIKYLAAGITNAINIFQPDVLCVGGGIGCEGEPLLEPVRRYVEKERYSIHCGKQTRICSAVLGNDAGIIGAALLNE</sequence>
<reference evidence="2" key="1">
    <citation type="submission" date="2020-10" db="EMBL/GenBank/DDBJ databases">
        <authorList>
            <person name="Gilroy R."/>
        </authorList>
    </citation>
    <scope>NUCLEOTIDE SEQUENCE</scope>
    <source>
        <strain evidence="2">ChiGjej1B1-19959</strain>
    </source>
</reference>
<reference evidence="2" key="2">
    <citation type="journal article" date="2021" name="PeerJ">
        <title>Extensive microbial diversity within the chicken gut microbiome revealed by metagenomics and culture.</title>
        <authorList>
            <person name="Gilroy R."/>
            <person name="Ravi A."/>
            <person name="Getino M."/>
            <person name="Pursley I."/>
            <person name="Horton D.L."/>
            <person name="Alikhan N.F."/>
            <person name="Baker D."/>
            <person name="Gharbi K."/>
            <person name="Hall N."/>
            <person name="Watson M."/>
            <person name="Adriaenssens E.M."/>
            <person name="Foster-Nyarko E."/>
            <person name="Jarju S."/>
            <person name="Secka A."/>
            <person name="Antonio M."/>
            <person name="Oren A."/>
            <person name="Chaudhuri R.R."/>
            <person name="La Ragione R."/>
            <person name="Hildebrand F."/>
            <person name="Pallen M.J."/>
        </authorList>
    </citation>
    <scope>NUCLEOTIDE SEQUENCE</scope>
    <source>
        <strain evidence="2">ChiGjej1B1-19959</strain>
    </source>
</reference>
<proteinExistence type="inferred from homology"/>
<dbReference type="AlphaFoldDB" id="A0A9D1LF74"/>
<comment type="similarity">
    <text evidence="1">Belongs to the ROK (NagC/XylR) family.</text>
</comment>
<dbReference type="PANTHER" id="PTHR18964:SF149">
    <property type="entry name" value="BIFUNCTIONAL UDP-N-ACETYLGLUCOSAMINE 2-EPIMERASE_N-ACETYLMANNOSAMINE KINASE"/>
    <property type="match status" value="1"/>
</dbReference>
<dbReference type="PANTHER" id="PTHR18964">
    <property type="entry name" value="ROK (REPRESSOR, ORF, KINASE) FAMILY"/>
    <property type="match status" value="1"/>
</dbReference>
<dbReference type="SUPFAM" id="SSF53067">
    <property type="entry name" value="Actin-like ATPase domain"/>
    <property type="match status" value="1"/>
</dbReference>
<dbReference type="InterPro" id="IPR049874">
    <property type="entry name" value="ROK_cs"/>
</dbReference>
<dbReference type="InterPro" id="IPR043129">
    <property type="entry name" value="ATPase_NBD"/>
</dbReference>
<dbReference type="InterPro" id="IPR000600">
    <property type="entry name" value="ROK"/>
</dbReference>
<dbReference type="Pfam" id="PF00480">
    <property type="entry name" value="ROK"/>
    <property type="match status" value="1"/>
</dbReference>
<dbReference type="EMBL" id="DVMW01000043">
    <property type="protein sequence ID" value="HIU36462.1"/>
    <property type="molecule type" value="Genomic_DNA"/>
</dbReference>
<name>A0A9D1LF74_9FIRM</name>